<feature type="active site" description="O-isoaspartyl threonine intermediate" evidence="3">
    <location>
        <position position="9"/>
    </location>
</feature>
<dbReference type="SUPFAM" id="SSF53774">
    <property type="entry name" value="Glutaminase/Asparaginase"/>
    <property type="match status" value="1"/>
</dbReference>
<feature type="domain" description="L-asparaginase N-terminal" evidence="4">
    <location>
        <begin position="2"/>
        <end position="187"/>
    </location>
</feature>
<proteinExistence type="inferred from homology"/>
<dbReference type="InterPro" id="IPR036152">
    <property type="entry name" value="Asp/glu_Ase-like_sf"/>
</dbReference>
<feature type="domain" description="Asparaginase/glutaminase C-terminal" evidence="5">
    <location>
        <begin position="204"/>
        <end position="318"/>
    </location>
</feature>
<evidence type="ECO:0000313" key="7">
    <source>
        <dbReference type="Proteomes" id="UP000325787"/>
    </source>
</evidence>
<dbReference type="InterPro" id="IPR037152">
    <property type="entry name" value="L-asparaginase_N_sf"/>
</dbReference>
<evidence type="ECO:0000256" key="2">
    <source>
        <dbReference type="ARBA" id="ARBA00022801"/>
    </source>
</evidence>
<dbReference type="Gene3D" id="3.40.50.1170">
    <property type="entry name" value="L-asparaginase, N-terminal domain"/>
    <property type="match status" value="1"/>
</dbReference>
<dbReference type="PIRSF" id="PIRSF500176">
    <property type="entry name" value="L_ASNase"/>
    <property type="match status" value="1"/>
</dbReference>
<keyword evidence="7" id="KW-1185">Reference proteome</keyword>
<dbReference type="OrthoDB" id="9788068at2"/>
<reference evidence="7" key="1">
    <citation type="journal article" date="2021" name="Curr. Microbiol.">
        <title>Complete genome of nocamycin-producing strain Saccharothrix syringae NRRL B-16468 reveals the biosynthetic potential for secondary metabolites.</title>
        <authorList>
            <person name="Mo X."/>
            <person name="Yang S."/>
        </authorList>
    </citation>
    <scope>NUCLEOTIDE SEQUENCE [LARGE SCALE GENOMIC DNA]</scope>
    <source>
        <strain evidence="7">ATCC 51364 / DSM 43886 / JCM 6844 / KCTC 9398 / NBRC 14523 / NRRL B-16468 / INA 2240</strain>
    </source>
</reference>
<evidence type="ECO:0000313" key="6">
    <source>
        <dbReference type="EMBL" id="QFZ19716.1"/>
    </source>
</evidence>
<dbReference type="InterPro" id="IPR004550">
    <property type="entry name" value="AsnASE_II"/>
</dbReference>
<dbReference type="FunFam" id="3.40.50.1170:FF:000001">
    <property type="entry name" value="L-asparaginase 2"/>
    <property type="match status" value="1"/>
</dbReference>
<evidence type="ECO:0000259" key="5">
    <source>
        <dbReference type="Pfam" id="PF17763"/>
    </source>
</evidence>
<dbReference type="Pfam" id="PF00710">
    <property type="entry name" value="Asparaginase"/>
    <property type="match status" value="1"/>
</dbReference>
<dbReference type="SMART" id="SM00870">
    <property type="entry name" value="Asparaginase"/>
    <property type="match status" value="1"/>
</dbReference>
<dbReference type="InterPro" id="IPR027474">
    <property type="entry name" value="L-asparaginase_N"/>
</dbReference>
<dbReference type="EMBL" id="CP034550">
    <property type="protein sequence ID" value="QFZ19716.1"/>
    <property type="molecule type" value="Genomic_DNA"/>
</dbReference>
<dbReference type="InterPro" id="IPR006034">
    <property type="entry name" value="Asparaginase/glutaminase-like"/>
</dbReference>
<name>A0A5Q0H0F2_SACSY</name>
<keyword evidence="2" id="KW-0378">Hydrolase</keyword>
<dbReference type="AlphaFoldDB" id="A0A5Q0H0F2"/>
<dbReference type="PIRSF" id="PIRSF001220">
    <property type="entry name" value="L-ASNase_gatD"/>
    <property type="match status" value="1"/>
</dbReference>
<dbReference type="CDD" id="cd08964">
    <property type="entry name" value="L-asparaginase_II"/>
    <property type="match status" value="1"/>
</dbReference>
<gene>
    <name evidence="6" type="ORF">EKG83_21805</name>
</gene>
<sequence>MVVIGLGGTIAMTSADGGGVVPALSARQLVAAVPGLADTGIQVEVVDFRRVPGASLTFADLTALVDEVHDQCAAGADGVVITQGTDTIEETAYFLDLRHTAPQPLVVTGAMRNPTLAGADGPANILAAIQTAAHPTTRDLGCLVVFNDEIHAARRARKTHTTSTATFASPDGGPLGYVVEGHPTLLNRLPDRPLLPTGTTRQARVGLITATLGDTGELLPALADHLDGLVVAAFGVGHVPTTWTQPLQDLAARIPVVLASRTGSGPTLANTYAFPGSEHDLLTRGLIRAGFLDPRKARILLHGLLTTGADHRTTTAAFEAAGGHGSPQDWPYPNAR</sequence>
<dbReference type="Gene3D" id="3.40.50.40">
    <property type="match status" value="1"/>
</dbReference>
<dbReference type="PANTHER" id="PTHR11707">
    <property type="entry name" value="L-ASPARAGINASE"/>
    <property type="match status" value="1"/>
</dbReference>
<evidence type="ECO:0000256" key="1">
    <source>
        <dbReference type="ARBA" id="ARBA00010518"/>
    </source>
</evidence>
<dbReference type="Proteomes" id="UP000325787">
    <property type="component" value="Chromosome"/>
</dbReference>
<dbReference type="KEGG" id="ssyi:EKG83_21805"/>
<evidence type="ECO:0000259" key="4">
    <source>
        <dbReference type="Pfam" id="PF00710"/>
    </source>
</evidence>
<protein>
    <submittedName>
        <fullName evidence="6">Asparaginase</fullName>
    </submittedName>
</protein>
<dbReference type="SFLD" id="SFLDS00057">
    <property type="entry name" value="Glutaminase/Asparaginase"/>
    <property type="match status" value="1"/>
</dbReference>
<accession>A0A5Q0H0F2</accession>
<dbReference type="GO" id="GO:0006528">
    <property type="term" value="P:asparagine metabolic process"/>
    <property type="evidence" value="ECO:0007669"/>
    <property type="project" value="InterPro"/>
</dbReference>
<dbReference type="PANTHER" id="PTHR11707:SF28">
    <property type="entry name" value="60 KDA LYSOPHOSPHOLIPASE"/>
    <property type="match status" value="1"/>
</dbReference>
<dbReference type="PROSITE" id="PS51732">
    <property type="entry name" value="ASN_GLN_ASE_3"/>
    <property type="match status" value="1"/>
</dbReference>
<dbReference type="Pfam" id="PF17763">
    <property type="entry name" value="Asparaginase_C"/>
    <property type="match status" value="1"/>
</dbReference>
<comment type="similarity">
    <text evidence="1">Belongs to the asparaginase 1 family.</text>
</comment>
<dbReference type="InterPro" id="IPR027473">
    <property type="entry name" value="L-asparaginase_C"/>
</dbReference>
<evidence type="ECO:0000256" key="3">
    <source>
        <dbReference type="PIRSR" id="PIRSR001220-1"/>
    </source>
</evidence>
<dbReference type="InterPro" id="IPR040919">
    <property type="entry name" value="Asparaginase_C"/>
</dbReference>
<dbReference type="GO" id="GO:0004067">
    <property type="term" value="F:asparaginase activity"/>
    <property type="evidence" value="ECO:0007669"/>
    <property type="project" value="UniProtKB-UniRule"/>
</dbReference>
<dbReference type="PRINTS" id="PR00139">
    <property type="entry name" value="ASNGLNASE"/>
</dbReference>
<organism evidence="6 7">
    <name type="scientific">Saccharothrix syringae</name>
    <name type="common">Nocardiopsis syringae</name>
    <dbReference type="NCBI Taxonomy" id="103733"/>
    <lineage>
        <taxon>Bacteria</taxon>
        <taxon>Bacillati</taxon>
        <taxon>Actinomycetota</taxon>
        <taxon>Actinomycetes</taxon>
        <taxon>Pseudonocardiales</taxon>
        <taxon>Pseudonocardiaceae</taxon>
        <taxon>Saccharothrix</taxon>
    </lineage>
</organism>